<dbReference type="RefSeq" id="WP_066402294.1">
    <property type="nucleotide sequence ID" value="NZ_CP011390.1"/>
</dbReference>
<feature type="transmembrane region" description="Helical" evidence="1">
    <location>
        <begin position="12"/>
        <end position="31"/>
    </location>
</feature>
<feature type="transmembrane region" description="Helical" evidence="1">
    <location>
        <begin position="87"/>
        <end position="114"/>
    </location>
</feature>
<keyword evidence="1" id="KW-0472">Membrane</keyword>
<dbReference type="Proteomes" id="UP000077177">
    <property type="component" value="Chromosome"/>
</dbReference>
<feature type="transmembrane region" description="Helical" evidence="1">
    <location>
        <begin position="341"/>
        <end position="359"/>
    </location>
</feature>
<name>A0A172TSU4_9BACT</name>
<feature type="transmembrane region" description="Helical" evidence="1">
    <location>
        <begin position="195"/>
        <end position="213"/>
    </location>
</feature>
<feature type="transmembrane region" description="Helical" evidence="1">
    <location>
        <begin position="442"/>
        <end position="460"/>
    </location>
</feature>
<feature type="transmembrane region" description="Helical" evidence="1">
    <location>
        <begin position="530"/>
        <end position="547"/>
    </location>
</feature>
<dbReference type="PANTHER" id="PTHR38454:SF1">
    <property type="entry name" value="INTEGRAL MEMBRANE PROTEIN"/>
    <property type="match status" value="1"/>
</dbReference>
<feature type="transmembrane region" description="Helical" evidence="1">
    <location>
        <begin position="793"/>
        <end position="811"/>
    </location>
</feature>
<keyword evidence="1" id="KW-0812">Transmembrane</keyword>
<feature type="transmembrane region" description="Helical" evidence="1">
    <location>
        <begin position="225"/>
        <end position="247"/>
    </location>
</feature>
<feature type="transmembrane region" description="Helical" evidence="1">
    <location>
        <begin position="366"/>
        <end position="383"/>
    </location>
</feature>
<keyword evidence="3" id="KW-1185">Reference proteome</keyword>
<accession>A0A172TSU4</accession>
<evidence type="ECO:0000313" key="3">
    <source>
        <dbReference type="Proteomes" id="UP000077177"/>
    </source>
</evidence>
<dbReference type="AlphaFoldDB" id="A0A172TSU4"/>
<dbReference type="KEGG" id="fla:SY85_05590"/>
<feature type="transmembrane region" description="Helical" evidence="1">
    <location>
        <begin position="403"/>
        <end position="421"/>
    </location>
</feature>
<evidence type="ECO:0008006" key="4">
    <source>
        <dbReference type="Google" id="ProtNLM"/>
    </source>
</evidence>
<proteinExistence type="predicted"/>
<dbReference type="PANTHER" id="PTHR38454">
    <property type="entry name" value="INTEGRAL MEMBRANE PROTEIN-RELATED"/>
    <property type="match status" value="1"/>
</dbReference>
<dbReference type="OrthoDB" id="9772884at2"/>
<dbReference type="Pfam" id="PF09586">
    <property type="entry name" value="YfhO"/>
    <property type="match status" value="1"/>
</dbReference>
<sequence>MNKGLFQKLLPHLIAFVVFLVVAVIYCKPALQGEVVNQSDVTHWKGSIQQSIEYKETHGQYPLWTNALFSGMPAFQIGYPANNHIPWYTHAILTLGLPKPIQFFFLACICFYFLCQAIRINPYLSIFGALSFAYATYNPIIIAVGHETKMWSIAYMPALLGSILLIYDRKYWIGAGLTALFTSVLLAMNHPQIDYYFFLVVAIMTIFFIVRWIRQKEMGHLLKALSFTLVAGIIGVLVNAVTIFSTYEYQKETIRGGHSDLVKAEKGDAETGLAKDYAFDYSMEKAEPLVMLFPRMYGGSSDKNEKAEDSKAVEAIQSLPPQLQQQLPLTFYWGGIGYTSGPPYVGAIVCFLAILGMFVLDSKHKWWIFTAIVLSILMSWGKFFESFNTVLYNVLPLYNKFRAPSMILVIPQLLLPVLAVLSLEKIAFTENQKELWLNIKKGLIATGAIVVLALLLYMSFDFLSNNDKEILKQVAASNQPQISQYLHTFFDGLKEDRKSLMLGDIFRSLGFMAVAFGLIYLLLKKSIKPVMAFAGFAVLGLIDLMPIDSKYLNADNYQEPTENESAFQKTQIDETILADKSYYRVFNVAGNAFTENITSYHYNSIGGYHAVKLRIYQDLIEKQLSKQQLNLPVLNMLNTKYLIQKDANGLTQNYQRNDSAMGAAWFVKNIRYVPSPMEEMNALDNFNPKDTAVIQEQYKSRVGNTPTTFAGDGTINLLKNDNDVITYESNSSSNGFGVFSEIFYDAGWKAYIDDKETPIAKVNYVLRGITIPAGKHNIRFSFEPPAYLMGHKITSIFSILMILLLASGIFMEWKNRKPNPKVS</sequence>
<dbReference type="PATRIC" id="fig|1492898.3.peg.1215"/>
<evidence type="ECO:0000313" key="2">
    <source>
        <dbReference type="EMBL" id="ANE50048.1"/>
    </source>
</evidence>
<feature type="transmembrane region" description="Helical" evidence="1">
    <location>
        <begin position="172"/>
        <end position="189"/>
    </location>
</feature>
<feature type="transmembrane region" description="Helical" evidence="1">
    <location>
        <begin position="150"/>
        <end position="167"/>
    </location>
</feature>
<keyword evidence="1" id="KW-1133">Transmembrane helix</keyword>
<feature type="transmembrane region" description="Helical" evidence="1">
    <location>
        <begin position="126"/>
        <end position="144"/>
    </location>
</feature>
<feature type="transmembrane region" description="Helical" evidence="1">
    <location>
        <begin position="505"/>
        <end position="523"/>
    </location>
</feature>
<evidence type="ECO:0000256" key="1">
    <source>
        <dbReference type="SAM" id="Phobius"/>
    </source>
</evidence>
<reference evidence="3" key="1">
    <citation type="submission" date="2015-01" db="EMBL/GenBank/DDBJ databases">
        <title>Flavisolibacter sp./LCS9/ whole genome sequencing.</title>
        <authorList>
            <person name="Kim M.K."/>
            <person name="Srinivasan S."/>
            <person name="Lee J.-J."/>
        </authorList>
    </citation>
    <scope>NUCLEOTIDE SEQUENCE [LARGE SCALE GENOMIC DNA]</scope>
    <source>
        <strain evidence="3">LCS9</strain>
    </source>
</reference>
<gene>
    <name evidence="2" type="ORF">SY85_05590</name>
</gene>
<protein>
    <recommendedName>
        <fullName evidence="4">Bacterial membrane protein YfhO</fullName>
    </recommendedName>
</protein>
<dbReference type="InterPro" id="IPR018580">
    <property type="entry name" value="Uncharacterised_YfhO"/>
</dbReference>
<reference evidence="2 3" key="2">
    <citation type="journal article" date="2016" name="Int. J. Syst. Evol. Microbiol.">
        <title>Flavisolibacter tropicus sp. nov., isolated from tropical soil.</title>
        <authorList>
            <person name="Lee J.J."/>
            <person name="Kang M.S."/>
            <person name="Kim G.S."/>
            <person name="Lee C.S."/>
            <person name="Lim S."/>
            <person name="Lee J."/>
            <person name="Roh S.H."/>
            <person name="Kang H."/>
            <person name="Ha J.M."/>
            <person name="Bae S."/>
            <person name="Jung H.Y."/>
            <person name="Kim M.K."/>
        </authorList>
    </citation>
    <scope>NUCLEOTIDE SEQUENCE [LARGE SCALE GENOMIC DNA]</scope>
    <source>
        <strain evidence="2 3">LCS9</strain>
    </source>
</reference>
<organism evidence="2 3">
    <name type="scientific">Flavisolibacter tropicus</name>
    <dbReference type="NCBI Taxonomy" id="1492898"/>
    <lineage>
        <taxon>Bacteria</taxon>
        <taxon>Pseudomonadati</taxon>
        <taxon>Bacteroidota</taxon>
        <taxon>Chitinophagia</taxon>
        <taxon>Chitinophagales</taxon>
        <taxon>Chitinophagaceae</taxon>
        <taxon>Flavisolibacter</taxon>
    </lineage>
</organism>
<dbReference type="STRING" id="1492898.SY85_05590"/>
<dbReference type="EMBL" id="CP011390">
    <property type="protein sequence ID" value="ANE50048.1"/>
    <property type="molecule type" value="Genomic_DNA"/>
</dbReference>